<reference evidence="1 2" key="1">
    <citation type="submission" date="2024-09" db="EMBL/GenBank/DDBJ databases">
        <title>The Natural Products Discovery Center: Release of the First 8490 Sequenced Strains for Exploring Actinobacteria Biosynthetic Diversity.</title>
        <authorList>
            <person name="Kalkreuter E."/>
            <person name="Kautsar S.A."/>
            <person name="Yang D."/>
            <person name="Bader C.D."/>
            <person name="Teijaro C.N."/>
            <person name="Fluegel L."/>
            <person name="Davis C.M."/>
            <person name="Simpson J.R."/>
            <person name="Lauterbach L."/>
            <person name="Steele A.D."/>
            <person name="Gui C."/>
            <person name="Meng S."/>
            <person name="Li G."/>
            <person name="Viehrig K."/>
            <person name="Ye F."/>
            <person name="Su P."/>
            <person name="Kiefer A.F."/>
            <person name="Nichols A."/>
            <person name="Cepeda A.J."/>
            <person name="Yan W."/>
            <person name="Fan B."/>
            <person name="Jiang Y."/>
            <person name="Adhikari A."/>
            <person name="Zheng C.-J."/>
            <person name="Schuster L."/>
            <person name="Cowan T.M."/>
            <person name="Smanski M.J."/>
            <person name="Chevrette M.G."/>
            <person name="De Carvalho L.P.S."/>
            <person name="Shen B."/>
        </authorList>
    </citation>
    <scope>NUCLEOTIDE SEQUENCE [LARGE SCALE GENOMIC DNA]</scope>
    <source>
        <strain evidence="1 2">NPDC056472</strain>
    </source>
</reference>
<gene>
    <name evidence="1" type="ORF">ACFQ63_23080</name>
</gene>
<name>A0ABW6IZ70_STRWE</name>
<sequence length="68" mass="6818">MVVTGAGTGVGRATARAFAGQGAAVALLARGGRRLLSRLGALRALLEAIAGAGAALRGRRRPRGHTTR</sequence>
<dbReference type="Gene3D" id="3.40.50.720">
    <property type="entry name" value="NAD(P)-binding Rossmann-like Domain"/>
    <property type="match status" value="1"/>
</dbReference>
<evidence type="ECO:0000313" key="1">
    <source>
        <dbReference type="EMBL" id="MFE5982589.1"/>
    </source>
</evidence>
<dbReference type="SUPFAM" id="SSF51735">
    <property type="entry name" value="NAD(P)-binding Rossmann-fold domains"/>
    <property type="match status" value="1"/>
</dbReference>
<protein>
    <recommendedName>
        <fullName evidence="3">SDR family NAD(P)-dependent oxidoreductase</fullName>
    </recommendedName>
</protein>
<dbReference type="InterPro" id="IPR036291">
    <property type="entry name" value="NAD(P)-bd_dom_sf"/>
</dbReference>
<organism evidence="1 2">
    <name type="scientific">Streptomyces wedmorensis</name>
    <dbReference type="NCBI Taxonomy" id="43759"/>
    <lineage>
        <taxon>Bacteria</taxon>
        <taxon>Bacillati</taxon>
        <taxon>Actinomycetota</taxon>
        <taxon>Actinomycetes</taxon>
        <taxon>Kitasatosporales</taxon>
        <taxon>Streptomycetaceae</taxon>
        <taxon>Streptomyces</taxon>
    </lineage>
</organism>
<dbReference type="EMBL" id="JBHTRV010000017">
    <property type="protein sequence ID" value="MFE5982589.1"/>
    <property type="molecule type" value="Genomic_DNA"/>
</dbReference>
<keyword evidence="2" id="KW-1185">Reference proteome</keyword>
<proteinExistence type="predicted"/>
<accession>A0ABW6IZ70</accession>
<dbReference type="Proteomes" id="UP001600424">
    <property type="component" value="Unassembled WGS sequence"/>
</dbReference>
<comment type="caution">
    <text evidence="1">The sequence shown here is derived from an EMBL/GenBank/DDBJ whole genome shotgun (WGS) entry which is preliminary data.</text>
</comment>
<dbReference type="RefSeq" id="WP_386254333.1">
    <property type="nucleotide sequence ID" value="NZ_JBHTRV010000017.1"/>
</dbReference>
<evidence type="ECO:0000313" key="2">
    <source>
        <dbReference type="Proteomes" id="UP001600424"/>
    </source>
</evidence>
<evidence type="ECO:0008006" key="3">
    <source>
        <dbReference type="Google" id="ProtNLM"/>
    </source>
</evidence>